<protein>
    <submittedName>
        <fullName evidence="6 7">Heterogeneous nuclear ribonucleoprotein C isoform X1</fullName>
    </submittedName>
</protein>
<keyword evidence="1 2" id="KW-0694">RNA-binding</keyword>
<dbReference type="OrthoDB" id="6730379at2759"/>
<dbReference type="GO" id="GO:0005634">
    <property type="term" value="C:nucleus"/>
    <property type="evidence" value="ECO:0007669"/>
    <property type="project" value="TreeGrafter"/>
</dbReference>
<evidence type="ECO:0000256" key="2">
    <source>
        <dbReference type="PROSITE-ProRule" id="PRU00176"/>
    </source>
</evidence>
<dbReference type="GO" id="GO:1990904">
    <property type="term" value="C:ribonucleoprotein complex"/>
    <property type="evidence" value="ECO:0007669"/>
    <property type="project" value="UniProtKB-KW"/>
</dbReference>
<name>A0A7F5RJM7_AGRPL</name>
<dbReference type="RefSeq" id="XP_025836161.1">
    <property type="nucleotide sequence ID" value="XM_025980376.1"/>
</dbReference>
<dbReference type="PROSITE" id="PS00028">
    <property type="entry name" value="ZINC_FINGER_C2H2_1"/>
    <property type="match status" value="1"/>
</dbReference>
<evidence type="ECO:0000313" key="5">
    <source>
        <dbReference type="Proteomes" id="UP000192223"/>
    </source>
</evidence>
<feature type="region of interest" description="Disordered" evidence="3">
    <location>
        <begin position="1"/>
        <end position="40"/>
    </location>
</feature>
<feature type="compositionally biased region" description="Low complexity" evidence="3">
    <location>
        <begin position="367"/>
        <end position="379"/>
    </location>
</feature>
<feature type="compositionally biased region" description="Polar residues" evidence="3">
    <location>
        <begin position="31"/>
        <end position="40"/>
    </location>
</feature>
<dbReference type="Pfam" id="PF00076">
    <property type="entry name" value="RRM_1"/>
    <property type="match status" value="1"/>
</dbReference>
<evidence type="ECO:0000313" key="7">
    <source>
        <dbReference type="RefSeq" id="XP_025836162.1"/>
    </source>
</evidence>
<dbReference type="GO" id="GO:0003723">
    <property type="term" value="F:RNA binding"/>
    <property type="evidence" value="ECO:0007669"/>
    <property type="project" value="UniProtKB-UniRule"/>
</dbReference>
<dbReference type="InterPro" id="IPR012677">
    <property type="entry name" value="Nucleotide-bd_a/b_plait_sf"/>
</dbReference>
<dbReference type="InterPro" id="IPR000504">
    <property type="entry name" value="RRM_dom"/>
</dbReference>
<feature type="domain" description="RRM" evidence="4">
    <location>
        <begin position="45"/>
        <end position="116"/>
    </location>
</feature>
<dbReference type="GeneID" id="108738328"/>
<dbReference type="SMART" id="SM00360">
    <property type="entry name" value="RRM"/>
    <property type="match status" value="1"/>
</dbReference>
<feature type="region of interest" description="Disordered" evidence="3">
    <location>
        <begin position="283"/>
        <end position="343"/>
    </location>
</feature>
<dbReference type="InterPro" id="IPR051186">
    <property type="entry name" value="RRM_HNRPC/RALY_subfam"/>
</dbReference>
<dbReference type="InterPro" id="IPR035979">
    <property type="entry name" value="RBD_domain_sf"/>
</dbReference>
<feature type="region of interest" description="Disordered" evidence="3">
    <location>
        <begin position="366"/>
        <end position="405"/>
    </location>
</feature>
<reference evidence="6 7" key="1">
    <citation type="submission" date="2025-04" db="UniProtKB">
        <authorList>
            <consortium name="RefSeq"/>
        </authorList>
    </citation>
    <scope>IDENTIFICATION</scope>
    <source>
        <tissue evidence="6 7">Entire body</tissue>
    </source>
</reference>
<organism evidence="5 6">
    <name type="scientific">Agrilus planipennis</name>
    <name type="common">Emerald ash borer</name>
    <name type="synonym">Agrilus marcopoli</name>
    <dbReference type="NCBI Taxonomy" id="224129"/>
    <lineage>
        <taxon>Eukaryota</taxon>
        <taxon>Metazoa</taxon>
        <taxon>Ecdysozoa</taxon>
        <taxon>Arthropoda</taxon>
        <taxon>Hexapoda</taxon>
        <taxon>Insecta</taxon>
        <taxon>Pterygota</taxon>
        <taxon>Neoptera</taxon>
        <taxon>Endopterygota</taxon>
        <taxon>Coleoptera</taxon>
        <taxon>Polyphaga</taxon>
        <taxon>Elateriformia</taxon>
        <taxon>Buprestoidea</taxon>
        <taxon>Buprestidae</taxon>
        <taxon>Agrilinae</taxon>
        <taxon>Agrilus</taxon>
    </lineage>
</organism>
<dbReference type="PROSITE" id="PS50102">
    <property type="entry name" value="RRM"/>
    <property type="match status" value="1"/>
</dbReference>
<dbReference type="CDD" id="cd12341">
    <property type="entry name" value="RRM_hnRNPC_like"/>
    <property type="match status" value="1"/>
</dbReference>
<dbReference type="Proteomes" id="UP000192223">
    <property type="component" value="Unplaced"/>
</dbReference>
<sequence>MDVQEIKKVVANSPKSKTSQKQTSKMKMSKVGNQTNSQDPQAVNSRVFVGNLNTFQCSKTDVERMFQRYGRLAGISMHKGYAFVQFTNPFDARSACLGEDGRTVLSQILDVNMVAEPKPHQTGRKRQNMTKTGNDWDYYYDSYYASSPFPIGPPRVVPPMKRPRLMSTGRNKSKESKKSFTLPPLDQLKTYSNPDILICGNCREMFTELQELLEHKKTYCKLRFTCKCDAYNGDKRMNGDDQSSASLLCVQCKDSFQNSWDLMVHAQAAHMLNIYELGVPNMNNCNSPPPSPDTGNDKDNKGHEHADTDDADCHNGDQDFLSENGRDDHMNSPDSMSSSRNEKEIEDIIKVDPSTENCIKHALSILSTPTSHPGSSPPTLAATAPTSEDWKNHTSLSPKCGNAPA</sequence>
<accession>A0A7F5RJM7</accession>
<dbReference type="Gene3D" id="3.30.70.330">
    <property type="match status" value="1"/>
</dbReference>
<dbReference type="PANTHER" id="PTHR13968:SF26">
    <property type="entry name" value="RRM DOMAIN-CONTAINING PROTEIN"/>
    <property type="match status" value="1"/>
</dbReference>
<dbReference type="RefSeq" id="XP_025836162.1">
    <property type="nucleotide sequence ID" value="XM_025980377.1"/>
</dbReference>
<dbReference type="SUPFAM" id="SSF54928">
    <property type="entry name" value="RNA-binding domain, RBD"/>
    <property type="match status" value="1"/>
</dbReference>
<keyword evidence="6 7" id="KW-0687">Ribonucleoprotein</keyword>
<feature type="compositionally biased region" description="Basic and acidic residues" evidence="3">
    <location>
        <begin position="295"/>
        <end position="317"/>
    </location>
</feature>
<keyword evidence="5" id="KW-1185">Reference proteome</keyword>
<evidence type="ECO:0000313" key="6">
    <source>
        <dbReference type="RefSeq" id="XP_025836161.1"/>
    </source>
</evidence>
<dbReference type="FunFam" id="3.30.70.330:FF:000431">
    <property type="entry name" value="Heterogeneous nuclear ribonucleoprotein C"/>
    <property type="match status" value="1"/>
</dbReference>
<gene>
    <name evidence="6 7" type="primary">LOC108738328</name>
</gene>
<evidence type="ECO:0000256" key="3">
    <source>
        <dbReference type="SAM" id="MobiDB-lite"/>
    </source>
</evidence>
<proteinExistence type="predicted"/>
<evidence type="ECO:0000256" key="1">
    <source>
        <dbReference type="ARBA" id="ARBA00022884"/>
    </source>
</evidence>
<dbReference type="InterPro" id="IPR013087">
    <property type="entry name" value="Znf_C2H2_type"/>
</dbReference>
<feature type="compositionally biased region" description="Low complexity" evidence="3">
    <location>
        <begin position="15"/>
        <end position="30"/>
    </location>
</feature>
<dbReference type="KEGG" id="apln:108738328"/>
<evidence type="ECO:0000259" key="4">
    <source>
        <dbReference type="PROSITE" id="PS50102"/>
    </source>
</evidence>
<dbReference type="AlphaFoldDB" id="A0A7F5RJM7"/>
<dbReference type="PANTHER" id="PTHR13968">
    <property type="entry name" value="HETEROGENEOUS NUCLEAR RIBONUCLEOPROTEIN"/>
    <property type="match status" value="1"/>
</dbReference>